<proteinExistence type="predicted"/>
<dbReference type="InParanoid" id="A0A1X7U2V8"/>
<dbReference type="EnsemblMetazoa" id="Aqu2.1.22003_001">
    <property type="protein sequence ID" value="Aqu2.1.22003_001"/>
    <property type="gene ID" value="Aqu2.1.22003"/>
</dbReference>
<dbReference type="PANTHER" id="PTHR35558:SF1">
    <property type="entry name" value="ENDONUCLEASE_EXONUCLEASE_PHOSPHATASE DOMAIN-CONTAINING PROTEIN"/>
    <property type="match status" value="1"/>
</dbReference>
<dbReference type="AlphaFoldDB" id="A0A1X7U2V8"/>
<evidence type="ECO:0000313" key="1">
    <source>
        <dbReference type="EnsemblMetazoa" id="Aqu2.1.22003_001"/>
    </source>
</evidence>
<accession>A0A1X7U2V8</accession>
<protein>
    <submittedName>
        <fullName evidence="1">Uncharacterized protein</fullName>
    </submittedName>
</protein>
<name>A0A1X7U2V8_AMPQE</name>
<dbReference type="OrthoDB" id="5985771at2759"/>
<reference evidence="1" key="1">
    <citation type="submission" date="2017-05" db="UniProtKB">
        <authorList>
            <consortium name="EnsemblMetazoa"/>
        </authorList>
    </citation>
    <scope>IDENTIFICATION</scope>
</reference>
<sequence length="139" mass="15531">MESAQMHRKTINDVFTWSKAFAIYAAALLGSESTMKEECMGLWAHLYLVTQLSRDMGGGQWLQYDSEYRELAAAKGIRKWGDLDLSIYGHCLARRLAQSGPVQSQVGNHSEGKAKQGSKRSSVCYSWNFDGNCVREESG</sequence>
<dbReference type="PANTHER" id="PTHR35558">
    <property type="entry name" value="SGNH_HYDRO DOMAIN-CONTAINING PROTEIN"/>
    <property type="match status" value="1"/>
</dbReference>
<organism evidence="1">
    <name type="scientific">Amphimedon queenslandica</name>
    <name type="common">Sponge</name>
    <dbReference type="NCBI Taxonomy" id="400682"/>
    <lineage>
        <taxon>Eukaryota</taxon>
        <taxon>Metazoa</taxon>
        <taxon>Porifera</taxon>
        <taxon>Demospongiae</taxon>
        <taxon>Heteroscleromorpha</taxon>
        <taxon>Haplosclerida</taxon>
        <taxon>Niphatidae</taxon>
        <taxon>Amphimedon</taxon>
    </lineage>
</organism>